<keyword evidence="3" id="KW-1133">Transmembrane helix</keyword>
<protein>
    <submittedName>
        <fullName evidence="4">Selenoprotein T</fullName>
    </submittedName>
</protein>
<name>A0A183KBK0_9TREM</name>
<keyword evidence="3" id="KW-0812">Transmembrane</keyword>
<dbReference type="GO" id="GO:0005789">
    <property type="term" value="C:endoplasmic reticulum membrane"/>
    <property type="evidence" value="ECO:0007669"/>
    <property type="project" value="TreeGrafter"/>
</dbReference>
<dbReference type="STRING" id="6186.A0A183KBK0"/>
<dbReference type="AlphaFoldDB" id="A0A183KBK0"/>
<dbReference type="WBParaSite" id="SCUD_0001239101-mRNA-1">
    <property type="protein sequence ID" value="SCUD_0001239101-mRNA-1"/>
    <property type="gene ID" value="SCUD_0001239101"/>
</dbReference>
<dbReference type="InterPro" id="IPR011893">
    <property type="entry name" value="Selenoprotein_Rdx-typ"/>
</dbReference>
<evidence type="ECO:0000256" key="3">
    <source>
        <dbReference type="SAM" id="Phobius"/>
    </source>
</evidence>
<evidence type="ECO:0000256" key="1">
    <source>
        <dbReference type="ARBA" id="ARBA00022729"/>
    </source>
</evidence>
<proteinExistence type="predicted"/>
<dbReference type="NCBIfam" id="TIGR02174">
    <property type="entry name" value="CXXU_selWTH"/>
    <property type="match status" value="1"/>
</dbReference>
<dbReference type="GO" id="GO:0045454">
    <property type="term" value="P:cell redox homeostasis"/>
    <property type="evidence" value="ECO:0007669"/>
    <property type="project" value="TreeGrafter"/>
</dbReference>
<keyword evidence="1" id="KW-0732">Signal</keyword>
<sequence>MANTGMWTVVFFGCAILTWFDFWGSKSSSNSEKIIPTLKKPTNPLPTLQFMFCVSGYRRVFEEMSRIVLQKYPYFIIEGDTYPPPAWRAHLAKFLQLLKYSVILMTVFNFDPFGYLGYPTPNFVSYAMQNKVSFCLMTFLLGNIIEGQLLSTGAFEIYLDGEYQITFASQLHISDRTYWFFKKICLGS</sequence>
<reference evidence="4" key="1">
    <citation type="submission" date="2016-06" db="UniProtKB">
        <authorList>
            <consortium name="WormBaseParasite"/>
        </authorList>
    </citation>
    <scope>IDENTIFICATION</scope>
</reference>
<keyword evidence="3" id="KW-0472">Membrane</keyword>
<dbReference type="InterPro" id="IPR019389">
    <property type="entry name" value="Selenoprotein_T"/>
</dbReference>
<accession>A0A183KBK0</accession>
<dbReference type="PANTHER" id="PTHR13544:SF0">
    <property type="entry name" value="THIOREDOXIN REDUCTASE-LIKE SELENOPROTEIN T"/>
    <property type="match status" value="1"/>
</dbReference>
<dbReference type="GO" id="GO:0004791">
    <property type="term" value="F:thioredoxin-disulfide reductase (NADPH) activity"/>
    <property type="evidence" value="ECO:0007669"/>
    <property type="project" value="TreeGrafter"/>
</dbReference>
<evidence type="ECO:0000313" key="4">
    <source>
        <dbReference type="WBParaSite" id="SCUD_0001239101-mRNA-1"/>
    </source>
</evidence>
<evidence type="ECO:0000256" key="2">
    <source>
        <dbReference type="ARBA" id="ARBA00023284"/>
    </source>
</evidence>
<organism evidence="4">
    <name type="scientific">Schistosoma curassoni</name>
    <dbReference type="NCBI Taxonomy" id="6186"/>
    <lineage>
        <taxon>Eukaryota</taxon>
        <taxon>Metazoa</taxon>
        <taxon>Spiralia</taxon>
        <taxon>Lophotrochozoa</taxon>
        <taxon>Platyhelminthes</taxon>
        <taxon>Trematoda</taxon>
        <taxon>Digenea</taxon>
        <taxon>Strigeidida</taxon>
        <taxon>Schistosomatoidea</taxon>
        <taxon>Schistosomatidae</taxon>
        <taxon>Schistosoma</taxon>
    </lineage>
</organism>
<feature type="transmembrane region" description="Helical" evidence="3">
    <location>
        <begin position="6"/>
        <end position="24"/>
    </location>
</feature>
<dbReference type="PANTHER" id="PTHR13544">
    <property type="entry name" value="SELENOPROTEIN T"/>
    <property type="match status" value="1"/>
</dbReference>
<keyword evidence="2" id="KW-0676">Redox-active center</keyword>